<accession>A0A9Q0X3F9</accession>
<keyword evidence="3" id="KW-1185">Reference proteome</keyword>
<reference evidence="2" key="2">
    <citation type="journal article" date="2023" name="Int. J. Mol. Sci.">
        <title>De Novo Assembly and Annotation of 11 Diverse Shrub Willow (Salix) Genomes Reveals Novel Gene Organization in Sex-Linked Regions.</title>
        <authorList>
            <person name="Hyden B."/>
            <person name="Feng K."/>
            <person name="Yates T.B."/>
            <person name="Jawdy S."/>
            <person name="Cereghino C."/>
            <person name="Smart L.B."/>
            <person name="Muchero W."/>
        </authorList>
    </citation>
    <scope>NUCLEOTIDE SEQUENCE</scope>
    <source>
        <tissue evidence="2">Shoot tip</tissue>
    </source>
</reference>
<sequence length="100" mass="10469">MWFLHRGTLALLSKLASAGGFASRTTGSSKLHALATLLLSTIPNLPGSSFTALLVSTSNIQSPNSLYSEETPSTFLAKVPYIILALVISQLLSIGPPCPV</sequence>
<keyword evidence="1" id="KW-0732">Signal</keyword>
<dbReference type="Proteomes" id="UP001151752">
    <property type="component" value="Chromosome 16"/>
</dbReference>
<dbReference type="AlphaFoldDB" id="A0A9Q0X3F9"/>
<gene>
    <name evidence="2" type="ORF">OIU74_001709</name>
</gene>
<evidence type="ECO:0000313" key="3">
    <source>
        <dbReference type="Proteomes" id="UP001151752"/>
    </source>
</evidence>
<feature type="chain" id="PRO_5040243347" evidence="1">
    <location>
        <begin position="19"/>
        <end position="100"/>
    </location>
</feature>
<proteinExistence type="predicted"/>
<organism evidence="2 3">
    <name type="scientific">Salix koriyanagi</name>
    <dbReference type="NCBI Taxonomy" id="2511006"/>
    <lineage>
        <taxon>Eukaryota</taxon>
        <taxon>Viridiplantae</taxon>
        <taxon>Streptophyta</taxon>
        <taxon>Embryophyta</taxon>
        <taxon>Tracheophyta</taxon>
        <taxon>Spermatophyta</taxon>
        <taxon>Magnoliopsida</taxon>
        <taxon>eudicotyledons</taxon>
        <taxon>Gunneridae</taxon>
        <taxon>Pentapetalae</taxon>
        <taxon>rosids</taxon>
        <taxon>fabids</taxon>
        <taxon>Malpighiales</taxon>
        <taxon>Salicaceae</taxon>
        <taxon>Saliceae</taxon>
        <taxon>Salix</taxon>
    </lineage>
</organism>
<evidence type="ECO:0000256" key="1">
    <source>
        <dbReference type="SAM" id="SignalP"/>
    </source>
</evidence>
<name>A0A9Q0X3F9_9ROSI</name>
<comment type="caution">
    <text evidence="2">The sequence shown here is derived from an EMBL/GenBank/DDBJ whole genome shotgun (WGS) entry which is preliminary data.</text>
</comment>
<reference evidence="2" key="1">
    <citation type="submission" date="2022-11" db="EMBL/GenBank/DDBJ databases">
        <authorList>
            <person name="Hyden B.L."/>
            <person name="Feng K."/>
            <person name="Yates T."/>
            <person name="Jawdy S."/>
            <person name="Smart L.B."/>
            <person name="Muchero W."/>
        </authorList>
    </citation>
    <scope>NUCLEOTIDE SEQUENCE</scope>
    <source>
        <tissue evidence="2">Shoot tip</tissue>
    </source>
</reference>
<dbReference type="EMBL" id="JAPFFM010000001">
    <property type="protein sequence ID" value="KAJ6777783.1"/>
    <property type="molecule type" value="Genomic_DNA"/>
</dbReference>
<feature type="signal peptide" evidence="1">
    <location>
        <begin position="1"/>
        <end position="18"/>
    </location>
</feature>
<protein>
    <submittedName>
        <fullName evidence="2">Uncharacterized protein</fullName>
    </submittedName>
</protein>
<evidence type="ECO:0000313" key="2">
    <source>
        <dbReference type="EMBL" id="KAJ6777783.1"/>
    </source>
</evidence>